<reference evidence="2" key="1">
    <citation type="submission" date="2023-10" db="EMBL/GenBank/DDBJ databases">
        <authorList>
            <person name="Chen Y."/>
            <person name="Shah S."/>
            <person name="Dougan E. K."/>
            <person name="Thang M."/>
            <person name="Chan C."/>
        </authorList>
    </citation>
    <scope>NUCLEOTIDE SEQUENCE [LARGE SCALE GENOMIC DNA]</scope>
</reference>
<evidence type="ECO:0000256" key="1">
    <source>
        <dbReference type="SAM" id="MobiDB-lite"/>
    </source>
</evidence>
<proteinExistence type="predicted"/>
<dbReference type="Proteomes" id="UP001189429">
    <property type="component" value="Unassembled WGS sequence"/>
</dbReference>
<comment type="caution">
    <text evidence="2">The sequence shown here is derived from an EMBL/GenBank/DDBJ whole genome shotgun (WGS) entry which is preliminary data.</text>
</comment>
<sequence length="111" mass="11776">MERGSSGLSFINTKSATNNLPNKSSAGILSDKWWPERSLDVTHRSNGTSSTTAPIAAFVVARSATLPSAASNASTMPLPTSAADASCRRKESVTLVSMYCGVDRLYFDMAQ</sequence>
<name>A0ABN9SFU3_9DINO</name>
<accession>A0ABN9SFU3</accession>
<evidence type="ECO:0008006" key="4">
    <source>
        <dbReference type="Google" id="ProtNLM"/>
    </source>
</evidence>
<dbReference type="EMBL" id="CAUYUJ010011090">
    <property type="protein sequence ID" value="CAK0830956.1"/>
    <property type="molecule type" value="Genomic_DNA"/>
</dbReference>
<evidence type="ECO:0000313" key="3">
    <source>
        <dbReference type="Proteomes" id="UP001189429"/>
    </source>
</evidence>
<feature type="region of interest" description="Disordered" evidence="1">
    <location>
        <begin position="1"/>
        <end position="26"/>
    </location>
</feature>
<keyword evidence="3" id="KW-1185">Reference proteome</keyword>
<gene>
    <name evidence="2" type="ORF">PCOR1329_LOCUS29426</name>
</gene>
<organism evidence="2 3">
    <name type="scientific">Prorocentrum cordatum</name>
    <dbReference type="NCBI Taxonomy" id="2364126"/>
    <lineage>
        <taxon>Eukaryota</taxon>
        <taxon>Sar</taxon>
        <taxon>Alveolata</taxon>
        <taxon>Dinophyceae</taxon>
        <taxon>Prorocentrales</taxon>
        <taxon>Prorocentraceae</taxon>
        <taxon>Prorocentrum</taxon>
    </lineage>
</organism>
<protein>
    <recommendedName>
        <fullName evidence="4">Subtilisin</fullName>
    </recommendedName>
</protein>
<evidence type="ECO:0000313" key="2">
    <source>
        <dbReference type="EMBL" id="CAK0830956.1"/>
    </source>
</evidence>